<dbReference type="Pfam" id="PF12937">
    <property type="entry name" value="F-box-like"/>
    <property type="match status" value="1"/>
</dbReference>
<dbReference type="AlphaFoldDB" id="A0A9R1X0H4"/>
<accession>A0A9R1X0H4</accession>
<evidence type="ECO:0000313" key="3">
    <source>
        <dbReference type="Proteomes" id="UP000235145"/>
    </source>
</evidence>
<dbReference type="Gramene" id="rna-gnl|WGS:NBSK|LSAT_7X32661_mrna">
    <property type="protein sequence ID" value="cds-PLY74565.1"/>
    <property type="gene ID" value="gene-LSAT_7X32661"/>
</dbReference>
<dbReference type="EMBL" id="NBSK02000007">
    <property type="protein sequence ID" value="KAJ0195955.1"/>
    <property type="molecule type" value="Genomic_DNA"/>
</dbReference>
<comment type="caution">
    <text evidence="2">The sequence shown here is derived from an EMBL/GenBank/DDBJ whole genome shotgun (WGS) entry which is preliminary data.</text>
</comment>
<name>A0A9R1X0H4_LACSA</name>
<protein>
    <recommendedName>
        <fullName evidence="1">F-box domain-containing protein</fullName>
    </recommendedName>
</protein>
<dbReference type="OrthoDB" id="2095648at2759"/>
<feature type="domain" description="F-box" evidence="1">
    <location>
        <begin position="15"/>
        <end position="62"/>
    </location>
</feature>
<dbReference type="Gene3D" id="1.20.1280.50">
    <property type="match status" value="1"/>
</dbReference>
<evidence type="ECO:0000313" key="2">
    <source>
        <dbReference type="EMBL" id="KAJ0195955.1"/>
    </source>
</evidence>
<dbReference type="SUPFAM" id="SSF81383">
    <property type="entry name" value="F-box domain"/>
    <property type="match status" value="1"/>
</dbReference>
<keyword evidence="3" id="KW-1185">Reference proteome</keyword>
<dbReference type="CDD" id="cd22164">
    <property type="entry name" value="F-box_AtSKIP19-like"/>
    <property type="match status" value="1"/>
</dbReference>
<dbReference type="PANTHER" id="PTHR38926:SF2">
    <property type="entry name" value="F-BOX_LRR-REPEAT PROTEIN 21-RELATED"/>
    <property type="match status" value="1"/>
</dbReference>
<dbReference type="PROSITE" id="PS50181">
    <property type="entry name" value="FBOX"/>
    <property type="match status" value="1"/>
</dbReference>
<dbReference type="InterPro" id="IPR001810">
    <property type="entry name" value="F-box_dom"/>
</dbReference>
<dbReference type="Proteomes" id="UP000235145">
    <property type="component" value="Unassembled WGS sequence"/>
</dbReference>
<proteinExistence type="predicted"/>
<dbReference type="Gene3D" id="3.80.10.10">
    <property type="entry name" value="Ribonuclease Inhibitor"/>
    <property type="match status" value="1"/>
</dbReference>
<dbReference type="InterPro" id="IPR036047">
    <property type="entry name" value="F-box-like_dom_sf"/>
</dbReference>
<dbReference type="InterPro" id="IPR032675">
    <property type="entry name" value="LRR_dom_sf"/>
</dbReference>
<sequence length="259" mass="29174">MATSASESSSATTEFRNWLEIPDELMRIIFRRLEAAEILNSAMKVCTSWQRICKDPAMWKVIVMHKSFDNWDKNYDHNTLIKQAVDLSCGELIDISIKGFCTDDLLHHIVLCSSKLNRVCLWNCYHMTGSGLSRAVKGAPQLENLRLFNTPINAKDIEAIGRNCPQLKSFMMAKRFTNGSGGLFLKCDDHALAIANNMPELRHLVLIDGEMTNDGLEAILIGCPHLLSLDVTMSQILVLNGNLGKLCMERIKDFKHHLI</sequence>
<dbReference type="PANTHER" id="PTHR38926">
    <property type="entry name" value="F-BOX DOMAIN CONTAINING PROTEIN, EXPRESSED"/>
    <property type="match status" value="1"/>
</dbReference>
<dbReference type="GO" id="GO:1905761">
    <property type="term" value="F:SCF ubiquitin ligase complex binding"/>
    <property type="evidence" value="ECO:0000318"/>
    <property type="project" value="GO_Central"/>
</dbReference>
<gene>
    <name evidence="2" type="ORF">LSAT_V11C700354260</name>
</gene>
<organism evidence="2 3">
    <name type="scientific">Lactuca sativa</name>
    <name type="common">Garden lettuce</name>
    <dbReference type="NCBI Taxonomy" id="4236"/>
    <lineage>
        <taxon>Eukaryota</taxon>
        <taxon>Viridiplantae</taxon>
        <taxon>Streptophyta</taxon>
        <taxon>Embryophyta</taxon>
        <taxon>Tracheophyta</taxon>
        <taxon>Spermatophyta</taxon>
        <taxon>Magnoliopsida</taxon>
        <taxon>eudicotyledons</taxon>
        <taxon>Gunneridae</taxon>
        <taxon>Pentapetalae</taxon>
        <taxon>asterids</taxon>
        <taxon>campanulids</taxon>
        <taxon>Asterales</taxon>
        <taxon>Asteraceae</taxon>
        <taxon>Cichorioideae</taxon>
        <taxon>Cichorieae</taxon>
        <taxon>Lactucinae</taxon>
        <taxon>Lactuca</taxon>
    </lineage>
</organism>
<reference evidence="2 3" key="1">
    <citation type="journal article" date="2017" name="Nat. Commun.">
        <title>Genome assembly with in vitro proximity ligation data and whole-genome triplication in lettuce.</title>
        <authorList>
            <person name="Reyes-Chin-Wo S."/>
            <person name="Wang Z."/>
            <person name="Yang X."/>
            <person name="Kozik A."/>
            <person name="Arikit S."/>
            <person name="Song C."/>
            <person name="Xia L."/>
            <person name="Froenicke L."/>
            <person name="Lavelle D.O."/>
            <person name="Truco M.J."/>
            <person name="Xia R."/>
            <person name="Zhu S."/>
            <person name="Xu C."/>
            <person name="Xu H."/>
            <person name="Xu X."/>
            <person name="Cox K."/>
            <person name="Korf I."/>
            <person name="Meyers B.C."/>
            <person name="Michelmore R.W."/>
        </authorList>
    </citation>
    <scope>NUCLEOTIDE SEQUENCE [LARGE SCALE GENOMIC DNA]</scope>
    <source>
        <strain evidence="3">cv. Salinas</strain>
        <tissue evidence="2">Seedlings</tissue>
    </source>
</reference>
<evidence type="ECO:0000259" key="1">
    <source>
        <dbReference type="PROSITE" id="PS50181"/>
    </source>
</evidence>
<dbReference type="SUPFAM" id="SSF52047">
    <property type="entry name" value="RNI-like"/>
    <property type="match status" value="1"/>
</dbReference>